<name>A0A5B9ECN2_9BACT</name>
<dbReference type="Proteomes" id="UP000321820">
    <property type="component" value="Chromosome"/>
</dbReference>
<dbReference type="AlphaFoldDB" id="A0A5B9ECN2"/>
<evidence type="ECO:0000256" key="1">
    <source>
        <dbReference type="SAM" id="MobiDB-lite"/>
    </source>
</evidence>
<evidence type="ECO:0000313" key="3">
    <source>
        <dbReference type="EMBL" id="QEE29404.1"/>
    </source>
</evidence>
<feature type="compositionally biased region" description="Low complexity" evidence="1">
    <location>
        <begin position="34"/>
        <end position="47"/>
    </location>
</feature>
<feature type="chain" id="PRO_5022772763" description="Lipoprotein" evidence="2">
    <location>
        <begin position="30"/>
        <end position="249"/>
    </location>
</feature>
<sequence length="249" mass="27243">MKTTLACCTRFAGSLLLAGGIALSPVVHAEAVPVSSSLPDSPQPQQQAKVHPEDGQQTKRILGVLPNFRSVSADQVLPPLSPKEKFKLMTQDSFDYSAFAYVGIMAGVGMAQNSYPEFRQGAAGYGRYYWHSFADNVGGNLMSEAVVPTIARQDPRYYTMGHGGLIKRTGYSLSRLVVTRTDSDHRSFNFGEVVGNGAAAGVATLYYPGRERTWTKTGQRWVTSVALDGVSDLIKEFWPDVNHRLFHAH</sequence>
<dbReference type="RefSeq" id="WP_147648596.1">
    <property type="nucleotide sequence ID" value="NZ_CP042806.1"/>
</dbReference>
<keyword evidence="4" id="KW-1185">Reference proteome</keyword>
<feature type="signal peptide" evidence="2">
    <location>
        <begin position="1"/>
        <end position="29"/>
    </location>
</feature>
<protein>
    <recommendedName>
        <fullName evidence="5">Lipoprotein</fullName>
    </recommendedName>
</protein>
<evidence type="ECO:0008006" key="5">
    <source>
        <dbReference type="Google" id="ProtNLM"/>
    </source>
</evidence>
<evidence type="ECO:0000313" key="4">
    <source>
        <dbReference type="Proteomes" id="UP000321820"/>
    </source>
</evidence>
<reference evidence="3 4" key="1">
    <citation type="submission" date="2019-08" db="EMBL/GenBank/DDBJ databases">
        <title>Complete genome sequence of Terriglobus albidus strain ORNL.</title>
        <authorList>
            <person name="Podar M."/>
        </authorList>
    </citation>
    <scope>NUCLEOTIDE SEQUENCE [LARGE SCALE GENOMIC DNA]</scope>
    <source>
        <strain evidence="3 4">ORNL</strain>
    </source>
</reference>
<evidence type="ECO:0000256" key="2">
    <source>
        <dbReference type="SAM" id="SignalP"/>
    </source>
</evidence>
<dbReference type="EMBL" id="CP042806">
    <property type="protein sequence ID" value="QEE29404.1"/>
    <property type="molecule type" value="Genomic_DNA"/>
</dbReference>
<dbReference type="OrthoDB" id="115473at2"/>
<accession>A0A5B9ECN2</accession>
<organism evidence="3 4">
    <name type="scientific">Terriglobus albidus</name>
    <dbReference type="NCBI Taxonomy" id="1592106"/>
    <lineage>
        <taxon>Bacteria</taxon>
        <taxon>Pseudomonadati</taxon>
        <taxon>Acidobacteriota</taxon>
        <taxon>Terriglobia</taxon>
        <taxon>Terriglobales</taxon>
        <taxon>Acidobacteriaceae</taxon>
        <taxon>Terriglobus</taxon>
    </lineage>
</organism>
<dbReference type="KEGG" id="talb:FTW19_16205"/>
<proteinExistence type="predicted"/>
<keyword evidence="2" id="KW-0732">Signal</keyword>
<feature type="region of interest" description="Disordered" evidence="1">
    <location>
        <begin position="34"/>
        <end position="56"/>
    </location>
</feature>
<gene>
    <name evidence="3" type="ORF">FTW19_16205</name>
</gene>